<evidence type="ECO:0000313" key="3">
    <source>
        <dbReference type="Proteomes" id="UP001201262"/>
    </source>
</evidence>
<sequence length="316" mass="35319">MAQLVMVGACYVDTILSVDHYPGEDEKLRASSLNRRRGGNCPNSLEVLQQLVHHSQTDLSLSLISVFPKCESDSTTFIRQSLGSSINCDGCIYRQDHTEPASSYVIHSQKTNSRTIVNYNDLSEMTFEEFESCIGRVQLPANCWFHFEGRIPDTTLECILFLREHHPSVMISVELEKPGRPGLEKLAAEADLVFYAKGWAQASGYRSMEECLQSQSQATPKSKYLCCTWGENGAALLTKFNNSCISVPALKISEFEIVDTIGAGDTFIAGIFFGLLCHNDDWNWTRKLRFANELAGRKVIQNGFQGLGSVMTHHME</sequence>
<dbReference type="SUPFAM" id="SSF53613">
    <property type="entry name" value="Ribokinase-like"/>
    <property type="match status" value="1"/>
</dbReference>
<dbReference type="Gene3D" id="3.40.1190.20">
    <property type="match status" value="1"/>
</dbReference>
<name>A0AAD4KY31_9EURO</name>
<dbReference type="PANTHER" id="PTHR42774">
    <property type="entry name" value="PHOSPHOTRANSFERASE SYSTEM TRANSPORT PROTEIN"/>
    <property type="match status" value="1"/>
</dbReference>
<keyword evidence="3" id="KW-1185">Reference proteome</keyword>
<reference evidence="2" key="1">
    <citation type="submission" date="2021-12" db="EMBL/GenBank/DDBJ databases">
        <title>Convergent genome expansion in fungi linked to evolution of root-endophyte symbiosis.</title>
        <authorList>
            <consortium name="DOE Joint Genome Institute"/>
            <person name="Ke Y.-H."/>
            <person name="Bonito G."/>
            <person name="Liao H.-L."/>
            <person name="Looney B."/>
            <person name="Rojas-Flechas A."/>
            <person name="Nash J."/>
            <person name="Hameed K."/>
            <person name="Schadt C."/>
            <person name="Martin F."/>
            <person name="Crous P.W."/>
            <person name="Miettinen O."/>
            <person name="Magnuson J.K."/>
            <person name="Labbe J."/>
            <person name="Jacobson D."/>
            <person name="Doktycz M.J."/>
            <person name="Veneault-Fourrey C."/>
            <person name="Kuo A."/>
            <person name="Mondo S."/>
            <person name="Calhoun S."/>
            <person name="Riley R."/>
            <person name="Ohm R."/>
            <person name="LaButti K."/>
            <person name="Andreopoulos B."/>
            <person name="Pangilinan J."/>
            <person name="Nolan M."/>
            <person name="Tritt A."/>
            <person name="Clum A."/>
            <person name="Lipzen A."/>
            <person name="Daum C."/>
            <person name="Barry K."/>
            <person name="Grigoriev I.V."/>
            <person name="Vilgalys R."/>
        </authorList>
    </citation>
    <scope>NUCLEOTIDE SEQUENCE</scope>
    <source>
        <strain evidence="2">PMI_201</strain>
    </source>
</reference>
<dbReference type="Pfam" id="PF00294">
    <property type="entry name" value="PfkB"/>
    <property type="match status" value="1"/>
</dbReference>
<dbReference type="FunFam" id="3.40.1190.20:FF:000072">
    <property type="entry name" value="AT09463p"/>
    <property type="match status" value="1"/>
</dbReference>
<dbReference type="InterPro" id="IPR011611">
    <property type="entry name" value="PfkB_dom"/>
</dbReference>
<dbReference type="InterPro" id="IPR052562">
    <property type="entry name" value="Ketohexokinase-related"/>
</dbReference>
<dbReference type="EMBL" id="JAJTJA010000003">
    <property type="protein sequence ID" value="KAH8702385.1"/>
    <property type="molecule type" value="Genomic_DNA"/>
</dbReference>
<dbReference type="RefSeq" id="XP_046075761.1">
    <property type="nucleotide sequence ID" value="XM_046215512.1"/>
</dbReference>
<dbReference type="InterPro" id="IPR029056">
    <property type="entry name" value="Ribokinase-like"/>
</dbReference>
<dbReference type="PANTHER" id="PTHR42774:SF3">
    <property type="entry name" value="KETOHEXOKINASE"/>
    <property type="match status" value="1"/>
</dbReference>
<dbReference type="Proteomes" id="UP001201262">
    <property type="component" value="Unassembled WGS sequence"/>
</dbReference>
<proteinExistence type="predicted"/>
<evidence type="ECO:0000313" key="2">
    <source>
        <dbReference type="EMBL" id="KAH8702385.1"/>
    </source>
</evidence>
<dbReference type="GeneID" id="70245799"/>
<dbReference type="AlphaFoldDB" id="A0AAD4KY31"/>
<comment type="caution">
    <text evidence="2">The sequence shown here is derived from an EMBL/GenBank/DDBJ whole genome shotgun (WGS) entry which is preliminary data.</text>
</comment>
<feature type="domain" description="Carbohydrate kinase PfkB" evidence="1">
    <location>
        <begin position="1"/>
        <end position="301"/>
    </location>
</feature>
<accession>A0AAD4KY31</accession>
<organism evidence="2 3">
    <name type="scientific">Talaromyces proteolyticus</name>
    <dbReference type="NCBI Taxonomy" id="1131652"/>
    <lineage>
        <taxon>Eukaryota</taxon>
        <taxon>Fungi</taxon>
        <taxon>Dikarya</taxon>
        <taxon>Ascomycota</taxon>
        <taxon>Pezizomycotina</taxon>
        <taxon>Eurotiomycetes</taxon>
        <taxon>Eurotiomycetidae</taxon>
        <taxon>Eurotiales</taxon>
        <taxon>Trichocomaceae</taxon>
        <taxon>Talaromyces</taxon>
        <taxon>Talaromyces sect. Bacilispori</taxon>
    </lineage>
</organism>
<protein>
    <submittedName>
        <fullName evidence="2">Ketohexokinase</fullName>
    </submittedName>
</protein>
<evidence type="ECO:0000259" key="1">
    <source>
        <dbReference type="Pfam" id="PF00294"/>
    </source>
</evidence>
<gene>
    <name evidence="2" type="ORF">BGW36DRAFT_372723</name>
</gene>